<evidence type="ECO:0000256" key="2">
    <source>
        <dbReference type="ARBA" id="ARBA00022723"/>
    </source>
</evidence>
<evidence type="ECO:0000313" key="10">
    <source>
        <dbReference type="EMBL" id="OAG04675.1"/>
    </source>
</evidence>
<dbReference type="SUPFAM" id="SSF51556">
    <property type="entry name" value="Metallo-dependent hydrolases"/>
    <property type="match status" value="1"/>
</dbReference>
<protein>
    <recommendedName>
        <fullName evidence="7">6-methylsalicylate decarboxylase</fullName>
        <ecNumber evidence="7">4.1.1.52</ecNumber>
    </recommendedName>
</protein>
<keyword evidence="3 8" id="KW-0210">Decarboxylase</keyword>
<accession>A0A177CAT1</accession>
<dbReference type="GO" id="GO:0016787">
    <property type="term" value="F:hydrolase activity"/>
    <property type="evidence" value="ECO:0007669"/>
    <property type="project" value="UniProtKB-KW"/>
</dbReference>
<keyword evidence="10" id="KW-0378">Hydrolase</keyword>
<keyword evidence="4" id="KW-0862">Zinc</keyword>
<dbReference type="OrthoDB" id="2832284at2759"/>
<dbReference type="Pfam" id="PF04909">
    <property type="entry name" value="Amidohydro_2"/>
    <property type="match status" value="1"/>
</dbReference>
<keyword evidence="2" id="KW-0479">Metal-binding</keyword>
<dbReference type="Proteomes" id="UP000077069">
    <property type="component" value="Unassembled WGS sequence"/>
</dbReference>
<evidence type="ECO:0000256" key="3">
    <source>
        <dbReference type="ARBA" id="ARBA00022793"/>
    </source>
</evidence>
<organism evidence="10 11">
    <name type="scientific">Paraphaeosphaeria sporulosa</name>
    <dbReference type="NCBI Taxonomy" id="1460663"/>
    <lineage>
        <taxon>Eukaryota</taxon>
        <taxon>Fungi</taxon>
        <taxon>Dikarya</taxon>
        <taxon>Ascomycota</taxon>
        <taxon>Pezizomycotina</taxon>
        <taxon>Dothideomycetes</taxon>
        <taxon>Pleosporomycetidae</taxon>
        <taxon>Pleosporales</taxon>
        <taxon>Massarineae</taxon>
        <taxon>Didymosphaeriaceae</taxon>
        <taxon>Paraphaeosphaeria</taxon>
    </lineage>
</organism>
<dbReference type="PANTHER" id="PTHR21240:SF29">
    <property type="entry name" value="AMIDOHYDROLASE-RELATED DOMAIN-CONTAINING PROTEIN"/>
    <property type="match status" value="1"/>
</dbReference>
<comment type="catalytic activity">
    <reaction evidence="6">
        <text>6-methylsalicylate + H(+) = 3-methylphenol + CO2</text>
        <dbReference type="Rhea" id="RHEA:23112"/>
        <dbReference type="ChEBI" id="CHEBI:15378"/>
        <dbReference type="ChEBI" id="CHEBI:16526"/>
        <dbReference type="ChEBI" id="CHEBI:17231"/>
        <dbReference type="ChEBI" id="CHEBI:36658"/>
        <dbReference type="EC" id="4.1.1.52"/>
    </reaction>
    <physiologicalReaction direction="left-to-right" evidence="6">
        <dbReference type="Rhea" id="RHEA:23113"/>
    </physiologicalReaction>
</comment>
<dbReference type="PANTHER" id="PTHR21240">
    <property type="entry name" value="2-AMINO-3-CARBOXYLMUCONATE-6-SEMIALDEHYDE DECARBOXYLASE"/>
    <property type="match status" value="1"/>
</dbReference>
<dbReference type="InterPro" id="IPR032465">
    <property type="entry name" value="ACMSD"/>
</dbReference>
<reference evidence="10 11" key="1">
    <citation type="submission" date="2016-05" db="EMBL/GenBank/DDBJ databases">
        <title>Comparative analysis of secretome profiles of manganese(II)-oxidizing ascomycete fungi.</title>
        <authorList>
            <consortium name="DOE Joint Genome Institute"/>
            <person name="Zeiner C.A."/>
            <person name="Purvine S.O."/>
            <person name="Zink E.M."/>
            <person name="Wu S."/>
            <person name="Pasa-Tolic L."/>
            <person name="Chaput D.L."/>
            <person name="Haridas S."/>
            <person name="Grigoriev I.V."/>
            <person name="Santelli C.M."/>
            <person name="Hansel C.M."/>
        </authorList>
    </citation>
    <scope>NUCLEOTIDE SEQUENCE [LARGE SCALE GENOMIC DNA]</scope>
    <source>
        <strain evidence="10 11">AP3s5-JAC2a</strain>
    </source>
</reference>
<sequence>MALPPRVDVHSHFLPPFYHEALLANGHEKVDGMPAIPEWSLDGHLTLMSAANITKSILSISSPGTNLRPNTLSSEVTSLTRKCNAFAADLKRRHPDKFGFWASLPLPDVQAALEEIDRAREEGCDGFALMTNYHGSYLGDPMFDPIFARFNELHAKVFIHPTAPCMQCSGAPTPALPFGDGYPIPIFEFIFDSARAVINLFFSGTVDRCPNVTFVLPHGGGVLPPLLTRFTAFGALVPESRGIDAKVVRKQLGEQFYFDLAGTVFEGDEGVVGSGQLKALVRGFDISHERLLYGSDFPFTRHASAMILANRMKDGLDELFEKKERDAIYQENAEKLLRKETLTRGRGDR</sequence>
<evidence type="ECO:0000256" key="4">
    <source>
        <dbReference type="ARBA" id="ARBA00022833"/>
    </source>
</evidence>
<evidence type="ECO:0000256" key="5">
    <source>
        <dbReference type="ARBA" id="ARBA00023239"/>
    </source>
</evidence>
<dbReference type="GeneID" id="28764974"/>
<comment type="similarity">
    <text evidence="1">Belongs to the metallo-dependent hydrolases superfamily. ACMSD family.</text>
</comment>
<evidence type="ECO:0000256" key="8">
    <source>
        <dbReference type="RuleBase" id="RU366045"/>
    </source>
</evidence>
<evidence type="ECO:0000256" key="7">
    <source>
        <dbReference type="ARBA" id="ARBA00038889"/>
    </source>
</evidence>
<proteinExistence type="inferred from homology"/>
<dbReference type="InterPro" id="IPR006680">
    <property type="entry name" value="Amidohydro-rel"/>
</dbReference>
<evidence type="ECO:0000256" key="6">
    <source>
        <dbReference type="ARBA" id="ARBA00036832"/>
    </source>
</evidence>
<dbReference type="InParanoid" id="A0A177CAT1"/>
<dbReference type="RefSeq" id="XP_018035040.1">
    <property type="nucleotide sequence ID" value="XM_018181488.1"/>
</dbReference>
<keyword evidence="11" id="KW-1185">Reference proteome</keyword>
<dbReference type="GO" id="GO:0046872">
    <property type="term" value="F:metal ion binding"/>
    <property type="evidence" value="ECO:0007669"/>
    <property type="project" value="UniProtKB-KW"/>
</dbReference>
<evidence type="ECO:0000256" key="1">
    <source>
        <dbReference type="ARBA" id="ARBA00005871"/>
    </source>
</evidence>
<gene>
    <name evidence="10" type="ORF">CC84DRAFT_1196762</name>
</gene>
<feature type="domain" description="Amidohydrolase-related" evidence="9">
    <location>
        <begin position="7"/>
        <end position="338"/>
    </location>
</feature>
<dbReference type="STRING" id="1460663.A0A177CAT1"/>
<dbReference type="EC" id="4.1.1.52" evidence="7"/>
<dbReference type="Gene3D" id="3.20.20.140">
    <property type="entry name" value="Metal-dependent hydrolases"/>
    <property type="match status" value="1"/>
</dbReference>
<dbReference type="GO" id="GO:0019748">
    <property type="term" value="P:secondary metabolic process"/>
    <property type="evidence" value="ECO:0007669"/>
    <property type="project" value="TreeGrafter"/>
</dbReference>
<dbReference type="EMBL" id="KV441553">
    <property type="protein sequence ID" value="OAG04675.1"/>
    <property type="molecule type" value="Genomic_DNA"/>
</dbReference>
<evidence type="ECO:0000313" key="11">
    <source>
        <dbReference type="Proteomes" id="UP000077069"/>
    </source>
</evidence>
<keyword evidence="5 8" id="KW-0456">Lyase</keyword>
<dbReference type="AlphaFoldDB" id="A0A177CAT1"/>
<dbReference type="GO" id="GO:0047596">
    <property type="term" value="F:6-methylsalicylate decarboxylase activity"/>
    <property type="evidence" value="ECO:0007669"/>
    <property type="project" value="UniProtKB-EC"/>
</dbReference>
<dbReference type="GO" id="GO:0005829">
    <property type="term" value="C:cytosol"/>
    <property type="evidence" value="ECO:0007669"/>
    <property type="project" value="TreeGrafter"/>
</dbReference>
<evidence type="ECO:0000259" key="9">
    <source>
        <dbReference type="Pfam" id="PF04909"/>
    </source>
</evidence>
<name>A0A177CAT1_9PLEO</name>
<dbReference type="InterPro" id="IPR032466">
    <property type="entry name" value="Metal_Hydrolase"/>
</dbReference>